<dbReference type="SUPFAM" id="SSF52540">
    <property type="entry name" value="P-loop containing nucleoside triphosphate hydrolases"/>
    <property type="match status" value="1"/>
</dbReference>
<reference evidence="6" key="1">
    <citation type="journal article" date="2014" name="Front. Microbiol.">
        <title>High frequency of phylogenetically diverse reductive dehalogenase-homologous genes in deep subseafloor sedimentary metagenomes.</title>
        <authorList>
            <person name="Kawai M."/>
            <person name="Futagami T."/>
            <person name="Toyoda A."/>
            <person name="Takaki Y."/>
            <person name="Nishi S."/>
            <person name="Hori S."/>
            <person name="Arai W."/>
            <person name="Tsubouchi T."/>
            <person name="Morono Y."/>
            <person name="Uchiyama I."/>
            <person name="Ito T."/>
            <person name="Fujiyama A."/>
            <person name="Inagaki F."/>
            <person name="Takami H."/>
        </authorList>
    </citation>
    <scope>NUCLEOTIDE SEQUENCE</scope>
    <source>
        <strain evidence="6">Expedition CK06-06</strain>
    </source>
</reference>
<name>X0VXV3_9ZZZZ</name>
<accession>X0VXV3</accession>
<dbReference type="CDD" id="cd03220">
    <property type="entry name" value="ABC_KpsT_Wzt"/>
    <property type="match status" value="1"/>
</dbReference>
<dbReference type="Gene3D" id="3.40.50.300">
    <property type="entry name" value="P-loop containing nucleotide triphosphate hydrolases"/>
    <property type="match status" value="1"/>
</dbReference>
<dbReference type="InterPro" id="IPR003439">
    <property type="entry name" value="ABC_transporter-like_ATP-bd"/>
</dbReference>
<protein>
    <recommendedName>
        <fullName evidence="5">ABC transporter domain-containing protein</fullName>
    </recommendedName>
</protein>
<evidence type="ECO:0000256" key="4">
    <source>
        <dbReference type="ARBA" id="ARBA00022840"/>
    </source>
</evidence>
<dbReference type="InterPro" id="IPR050683">
    <property type="entry name" value="Bact_Polysacc_Export_ATP-bd"/>
</dbReference>
<feature type="non-terminal residue" evidence="6">
    <location>
        <position position="1"/>
    </location>
</feature>
<keyword evidence="3" id="KW-0547">Nucleotide-binding</keyword>
<feature type="non-terminal residue" evidence="6">
    <location>
        <position position="256"/>
    </location>
</feature>
<dbReference type="PANTHER" id="PTHR46743:SF2">
    <property type="entry name" value="TEICHOIC ACIDS EXPORT ATP-BINDING PROTEIN TAGH"/>
    <property type="match status" value="1"/>
</dbReference>
<dbReference type="Pfam" id="PF00005">
    <property type="entry name" value="ABC_tran"/>
    <property type="match status" value="1"/>
</dbReference>
<sequence length="256" mass="28200">DRGRITMRGRVGALIELGAGFNPVLTGRENIYVNAAILGIAKKDVDKKLESIIEFAEIEDFINSPVQYYSSGMKVRLGFAVAAQLNPDILVIDEVLAVGDLGFKIKCLNRISELMQHSAVIFVSHSMQFVSQICTEVMVLDKGTVKYHDNDAAAGIDYYYSKFASPDQNIFGSGRAIVSDVQISSGRRCVNGEEALPLEYGEDLTIQMKLSLDVLVSQPAIKVIIKNQAMRSVADCFSEHCGFEIDAKRVSKIKLR</sequence>
<dbReference type="EMBL" id="BARS01037965">
    <property type="protein sequence ID" value="GAG17268.1"/>
    <property type="molecule type" value="Genomic_DNA"/>
</dbReference>
<evidence type="ECO:0000256" key="2">
    <source>
        <dbReference type="ARBA" id="ARBA00022448"/>
    </source>
</evidence>
<evidence type="ECO:0000259" key="5">
    <source>
        <dbReference type="Pfam" id="PF00005"/>
    </source>
</evidence>
<comment type="similarity">
    <text evidence="1">Belongs to the ABC transporter superfamily.</text>
</comment>
<keyword evidence="4" id="KW-0067">ATP-binding</keyword>
<keyword evidence="2" id="KW-0813">Transport</keyword>
<comment type="caution">
    <text evidence="6">The sequence shown here is derived from an EMBL/GenBank/DDBJ whole genome shotgun (WGS) entry which is preliminary data.</text>
</comment>
<dbReference type="InterPro" id="IPR015860">
    <property type="entry name" value="ABC_transpr_TagH-like"/>
</dbReference>
<dbReference type="GO" id="GO:0016887">
    <property type="term" value="F:ATP hydrolysis activity"/>
    <property type="evidence" value="ECO:0007669"/>
    <property type="project" value="InterPro"/>
</dbReference>
<organism evidence="6">
    <name type="scientific">marine sediment metagenome</name>
    <dbReference type="NCBI Taxonomy" id="412755"/>
    <lineage>
        <taxon>unclassified sequences</taxon>
        <taxon>metagenomes</taxon>
        <taxon>ecological metagenomes</taxon>
    </lineage>
</organism>
<dbReference type="AlphaFoldDB" id="X0VXV3"/>
<gene>
    <name evidence="6" type="ORF">S01H1_58148</name>
</gene>
<dbReference type="GO" id="GO:0016020">
    <property type="term" value="C:membrane"/>
    <property type="evidence" value="ECO:0007669"/>
    <property type="project" value="InterPro"/>
</dbReference>
<evidence type="ECO:0000256" key="1">
    <source>
        <dbReference type="ARBA" id="ARBA00005417"/>
    </source>
</evidence>
<dbReference type="PANTHER" id="PTHR46743">
    <property type="entry name" value="TEICHOIC ACIDS EXPORT ATP-BINDING PROTEIN TAGH"/>
    <property type="match status" value="1"/>
</dbReference>
<dbReference type="InterPro" id="IPR027417">
    <property type="entry name" value="P-loop_NTPase"/>
</dbReference>
<dbReference type="GO" id="GO:0005524">
    <property type="term" value="F:ATP binding"/>
    <property type="evidence" value="ECO:0007669"/>
    <property type="project" value="UniProtKB-KW"/>
</dbReference>
<evidence type="ECO:0000313" key="6">
    <source>
        <dbReference type="EMBL" id="GAG17268.1"/>
    </source>
</evidence>
<dbReference type="GO" id="GO:0140359">
    <property type="term" value="F:ABC-type transporter activity"/>
    <property type="evidence" value="ECO:0007669"/>
    <property type="project" value="InterPro"/>
</dbReference>
<feature type="domain" description="ABC transporter" evidence="5">
    <location>
        <begin position="7"/>
        <end position="95"/>
    </location>
</feature>
<proteinExistence type="inferred from homology"/>
<evidence type="ECO:0000256" key="3">
    <source>
        <dbReference type="ARBA" id="ARBA00022741"/>
    </source>
</evidence>